<dbReference type="RefSeq" id="WP_092694011.1">
    <property type="nucleotide sequence ID" value="NZ_CBDDGO010000004.1"/>
</dbReference>
<protein>
    <recommendedName>
        <fullName evidence="2">3-hydroxyisobutyryl-CoA hydrolase</fullName>
        <ecNumber evidence="2">3.1.2.4</ecNumber>
    </recommendedName>
</protein>
<dbReference type="AlphaFoldDB" id="A0A1H9V684"/>
<evidence type="ECO:0000313" key="6">
    <source>
        <dbReference type="Proteomes" id="UP000198885"/>
    </source>
</evidence>
<evidence type="ECO:0000256" key="1">
    <source>
        <dbReference type="ARBA" id="ARBA00001709"/>
    </source>
</evidence>
<dbReference type="CDD" id="cd06558">
    <property type="entry name" value="crotonase-like"/>
    <property type="match status" value="1"/>
</dbReference>
<dbReference type="InterPro" id="IPR032259">
    <property type="entry name" value="HIBYL-CoA-H"/>
</dbReference>
<reference evidence="5 6" key="1">
    <citation type="submission" date="2016-10" db="EMBL/GenBank/DDBJ databases">
        <authorList>
            <person name="de Groot N.N."/>
        </authorList>
    </citation>
    <scope>NUCLEOTIDE SEQUENCE [LARGE SCALE GENOMIC DNA]</scope>
    <source>
        <strain evidence="5 6">DSM 23042</strain>
    </source>
</reference>
<dbReference type="SUPFAM" id="SSF52096">
    <property type="entry name" value="ClpP/crotonase"/>
    <property type="match status" value="1"/>
</dbReference>
<dbReference type="Pfam" id="PF16113">
    <property type="entry name" value="ECH_2"/>
    <property type="match status" value="1"/>
</dbReference>
<dbReference type="InterPro" id="IPR029045">
    <property type="entry name" value="ClpP/crotonase-like_dom_sf"/>
</dbReference>
<dbReference type="NCBIfam" id="NF004127">
    <property type="entry name" value="PRK05617.1"/>
    <property type="match status" value="1"/>
</dbReference>
<accession>A0A1H9V684</accession>
<dbReference type="OrthoDB" id="9790967at2"/>
<keyword evidence="3" id="KW-0378">Hydrolase</keyword>
<evidence type="ECO:0000259" key="4">
    <source>
        <dbReference type="Pfam" id="PF16113"/>
    </source>
</evidence>
<dbReference type="InterPro" id="IPR045004">
    <property type="entry name" value="ECH_dom"/>
</dbReference>
<dbReference type="Gene3D" id="3.90.226.10">
    <property type="entry name" value="2-enoyl-CoA Hydratase, Chain A, domain 1"/>
    <property type="match status" value="1"/>
</dbReference>
<comment type="catalytic activity">
    <reaction evidence="1">
        <text>3-hydroxy-2-methylpropanoyl-CoA + H2O = 3-hydroxy-2-methylpropanoate + CoA + H(+)</text>
        <dbReference type="Rhea" id="RHEA:20888"/>
        <dbReference type="ChEBI" id="CHEBI:11805"/>
        <dbReference type="ChEBI" id="CHEBI:15377"/>
        <dbReference type="ChEBI" id="CHEBI:15378"/>
        <dbReference type="ChEBI" id="CHEBI:57287"/>
        <dbReference type="ChEBI" id="CHEBI:57340"/>
        <dbReference type="EC" id="3.1.2.4"/>
    </reaction>
</comment>
<name>A0A1H9V684_9RHOB</name>
<evidence type="ECO:0000256" key="2">
    <source>
        <dbReference type="ARBA" id="ARBA00011915"/>
    </source>
</evidence>
<gene>
    <name evidence="5" type="ORF">SAMN04490244_106281</name>
</gene>
<dbReference type="GO" id="GO:0005829">
    <property type="term" value="C:cytosol"/>
    <property type="evidence" value="ECO:0007669"/>
    <property type="project" value="TreeGrafter"/>
</dbReference>
<sequence>MTDLNIRTDGHAGRITLTRPKALNALTHDMSLEIEAALDAWAEDESVRLIVIDAEGDRAFCAGGDIAYMYHSGRTGDFAGPRAFWRDEYRMNRKIARHPKPVVALMQGYVMGGGVGIGCHAAHRVVGETTKIAMPECAIGLVPDVGGSLLLARAPGRLGEYLGLTGTRMGPADALRAGFADAHVPQEAWRGLTRALCDTGDISAIAGVATDPGRAELAAVAGEIDHAFEAHTLSGILDRLDASGTPFAKTAEAELSRGSPLSAATTLELIRRSREAGTIEAALELEYRCTWRCIEQGDLIEGVRAQIIDKDRAPIWKHGDPRAVTHEEVAAMLAPLDNETREPGETA</sequence>
<proteinExistence type="predicted"/>
<evidence type="ECO:0000313" key="5">
    <source>
        <dbReference type="EMBL" id="SES17266.1"/>
    </source>
</evidence>
<dbReference type="Proteomes" id="UP000198885">
    <property type="component" value="Unassembled WGS sequence"/>
</dbReference>
<dbReference type="PANTHER" id="PTHR43176">
    <property type="entry name" value="3-HYDROXYISOBUTYRYL-COA HYDROLASE-RELATED"/>
    <property type="match status" value="1"/>
</dbReference>
<dbReference type="STRING" id="641238.SAMN04490244_106281"/>
<dbReference type="PANTHER" id="PTHR43176:SF3">
    <property type="entry name" value="3-HYDROXYISOBUTYRYL-COA HYDROLASE, MITOCHONDRIAL"/>
    <property type="match status" value="1"/>
</dbReference>
<feature type="domain" description="Enoyl-CoA hydratase/isomerase" evidence="4">
    <location>
        <begin position="13"/>
        <end position="333"/>
    </location>
</feature>
<organism evidence="5 6">
    <name type="scientific">Tranquillimonas rosea</name>
    <dbReference type="NCBI Taxonomy" id="641238"/>
    <lineage>
        <taxon>Bacteria</taxon>
        <taxon>Pseudomonadati</taxon>
        <taxon>Pseudomonadota</taxon>
        <taxon>Alphaproteobacteria</taxon>
        <taxon>Rhodobacterales</taxon>
        <taxon>Roseobacteraceae</taxon>
        <taxon>Tranquillimonas</taxon>
    </lineage>
</organism>
<dbReference type="GO" id="GO:0006574">
    <property type="term" value="P:L-valine catabolic process"/>
    <property type="evidence" value="ECO:0007669"/>
    <property type="project" value="TreeGrafter"/>
</dbReference>
<keyword evidence="6" id="KW-1185">Reference proteome</keyword>
<dbReference type="EC" id="3.1.2.4" evidence="2"/>
<evidence type="ECO:0000256" key="3">
    <source>
        <dbReference type="ARBA" id="ARBA00022801"/>
    </source>
</evidence>
<dbReference type="EMBL" id="FOGU01000006">
    <property type="protein sequence ID" value="SES17266.1"/>
    <property type="molecule type" value="Genomic_DNA"/>
</dbReference>
<dbReference type="GO" id="GO:0003860">
    <property type="term" value="F:3-hydroxyisobutyryl-CoA hydrolase activity"/>
    <property type="evidence" value="ECO:0007669"/>
    <property type="project" value="UniProtKB-EC"/>
</dbReference>